<comment type="caution">
    <text evidence="2">The sequence shown here is derived from an EMBL/GenBank/DDBJ whole genome shotgun (WGS) entry which is preliminary data.</text>
</comment>
<feature type="compositionally biased region" description="Polar residues" evidence="1">
    <location>
        <begin position="597"/>
        <end position="609"/>
    </location>
</feature>
<feature type="region of interest" description="Disordered" evidence="1">
    <location>
        <begin position="405"/>
        <end position="522"/>
    </location>
</feature>
<evidence type="ECO:0000256" key="1">
    <source>
        <dbReference type="SAM" id="MobiDB-lite"/>
    </source>
</evidence>
<feature type="compositionally biased region" description="Basic and acidic residues" evidence="1">
    <location>
        <begin position="669"/>
        <end position="679"/>
    </location>
</feature>
<accession>A0A9P3L8S0</accession>
<gene>
    <name evidence="2" type="ORF">PsYK624_010480</name>
</gene>
<feature type="compositionally biased region" description="Basic and acidic residues" evidence="1">
    <location>
        <begin position="760"/>
        <end position="774"/>
    </location>
</feature>
<feature type="compositionally biased region" description="Low complexity" evidence="1">
    <location>
        <begin position="562"/>
        <end position="580"/>
    </location>
</feature>
<evidence type="ECO:0000313" key="3">
    <source>
        <dbReference type="Proteomes" id="UP000703269"/>
    </source>
</evidence>
<reference evidence="2 3" key="1">
    <citation type="submission" date="2021-08" db="EMBL/GenBank/DDBJ databases">
        <title>Draft Genome Sequence of Phanerochaete sordida strain YK-624.</title>
        <authorList>
            <person name="Mori T."/>
            <person name="Dohra H."/>
            <person name="Suzuki T."/>
            <person name="Kawagishi H."/>
            <person name="Hirai H."/>
        </authorList>
    </citation>
    <scope>NUCLEOTIDE SEQUENCE [LARGE SCALE GENOMIC DNA]</scope>
    <source>
        <strain evidence="2 3">YK-624</strain>
    </source>
</reference>
<dbReference type="OrthoDB" id="2563191at2759"/>
<feature type="region of interest" description="Disordered" evidence="1">
    <location>
        <begin position="666"/>
        <end position="719"/>
    </location>
</feature>
<feature type="compositionally biased region" description="Polar residues" evidence="1">
    <location>
        <begin position="350"/>
        <end position="362"/>
    </location>
</feature>
<feature type="compositionally biased region" description="Basic residues" evidence="1">
    <location>
        <begin position="274"/>
        <end position="283"/>
    </location>
</feature>
<feature type="compositionally biased region" description="Basic residues" evidence="1">
    <location>
        <begin position="436"/>
        <end position="449"/>
    </location>
</feature>
<feature type="compositionally biased region" description="Basic and acidic residues" evidence="1">
    <location>
        <begin position="586"/>
        <end position="596"/>
    </location>
</feature>
<feature type="compositionally biased region" description="Basic and acidic residues" evidence="1">
    <location>
        <begin position="612"/>
        <end position="622"/>
    </location>
</feature>
<feature type="compositionally biased region" description="Acidic residues" evidence="1">
    <location>
        <begin position="509"/>
        <end position="522"/>
    </location>
</feature>
<feature type="compositionally biased region" description="Acidic residues" evidence="1">
    <location>
        <begin position="411"/>
        <end position="420"/>
    </location>
</feature>
<proteinExistence type="predicted"/>
<feature type="compositionally biased region" description="Low complexity" evidence="1">
    <location>
        <begin position="310"/>
        <end position="323"/>
    </location>
</feature>
<protein>
    <submittedName>
        <fullName evidence="2">Uncharacterized protein</fullName>
    </submittedName>
</protein>
<name>A0A9P3L8S0_9APHY</name>
<dbReference type="EMBL" id="BPQB01000001">
    <property type="protein sequence ID" value="GJE84972.1"/>
    <property type="molecule type" value="Genomic_DNA"/>
</dbReference>
<dbReference type="AlphaFoldDB" id="A0A9P3L8S0"/>
<feature type="region of interest" description="Disordered" evidence="1">
    <location>
        <begin position="733"/>
        <end position="777"/>
    </location>
</feature>
<feature type="compositionally biased region" description="Low complexity" evidence="1">
    <location>
        <begin position="337"/>
        <end position="348"/>
    </location>
</feature>
<feature type="region of interest" description="Disordered" evidence="1">
    <location>
        <begin position="786"/>
        <end position="805"/>
    </location>
</feature>
<feature type="region of interest" description="Disordered" evidence="1">
    <location>
        <begin position="551"/>
        <end position="637"/>
    </location>
</feature>
<feature type="compositionally biased region" description="Low complexity" evidence="1">
    <location>
        <begin position="686"/>
        <end position="695"/>
    </location>
</feature>
<feature type="compositionally biased region" description="Acidic residues" evidence="1">
    <location>
        <begin position="623"/>
        <end position="632"/>
    </location>
</feature>
<feature type="region of interest" description="Disordered" evidence="1">
    <location>
        <begin position="271"/>
        <end position="369"/>
    </location>
</feature>
<organism evidence="2 3">
    <name type="scientific">Phanerochaete sordida</name>
    <dbReference type="NCBI Taxonomy" id="48140"/>
    <lineage>
        <taxon>Eukaryota</taxon>
        <taxon>Fungi</taxon>
        <taxon>Dikarya</taxon>
        <taxon>Basidiomycota</taxon>
        <taxon>Agaricomycotina</taxon>
        <taxon>Agaricomycetes</taxon>
        <taxon>Polyporales</taxon>
        <taxon>Phanerochaetaceae</taxon>
        <taxon>Phanerochaete</taxon>
    </lineage>
</organism>
<sequence length="831" mass="90661">MADTGHPSSYACKCLNVRVHPQAPPGPKQEPLDTSYVPVYVGEDGVSVAHIQLTLRTKGPRIERKAGEKTEAVRLVSLTCLICESLVYRISQVISPDVESGEGLVLPTDEWVEKEVLKSADGWIEVAQDALAGKAIEEAEASPQYSEIFTVVLPSEELPVNKEGHAFLSPPQSARPSSPEIPETLLPHLPDLVPPPPFTPTHPVFTHLATRATAESERLRAEGDAHMKQELQNTIAAIQAKEAKLKQGLEQLWTRFKGVVQKLEEDDVSAPPRLRLKTRRSSSRGRGGAASVRVTDFVPAPSPPPRHSRPSAAAHSALSASLATSNLQSVMGHRDLSPPSTSSRSPTRVARTNSPSTASSKTLGIAINGESEIRDATRRNMDESLDVATSFKYMMDFSQHIEVRPPPSVAEEQEPEEEDANHEVPSPSTSTLPRGRSPRASKSAIKKPKANGEVSATKEPGSPVRDQSPPKEHTTPTKGKRKVTFDVKPDVAIIADASPKLESPPADRPEEEVFDMEGETMDAETDTAAPIADAPSEQEPAVVQEPIRLARRPHRFRQTSNSGLPQSLSSLRPSSLPAPSMMRRVVALDRPDDRTRSQNIRESVLSSTDTDGDVKRRDVAEEMRDEQEEEVVTDPREAEILRLVAASMPSHRSAWRKDSSAWRTFVNRQKNDGKHRAIPEEDESSATDSSAAERAAYYDESTDSSNPDDNEPRVNGWTGGTVMAASLPIPIGPLGAARPQPSLRKASNPAGSLGKMSAEAMRRASYRERDRMRSVDPGALEDFDFEDEEEDELAPLPANVDQTAGKSMQRALNILQKHGEIPDAGMWRSLA</sequence>
<feature type="compositionally biased region" description="Acidic residues" evidence="1">
    <location>
        <begin position="700"/>
        <end position="709"/>
    </location>
</feature>
<dbReference type="Proteomes" id="UP000703269">
    <property type="component" value="Unassembled WGS sequence"/>
</dbReference>
<keyword evidence="3" id="KW-1185">Reference proteome</keyword>
<evidence type="ECO:0000313" key="2">
    <source>
        <dbReference type="EMBL" id="GJE84972.1"/>
    </source>
</evidence>